<comment type="caution">
    <text evidence="14">The sequence shown here is derived from an EMBL/GenBank/DDBJ whole genome shotgun (WGS) entry which is preliminary data.</text>
</comment>
<dbReference type="InterPro" id="IPR047867">
    <property type="entry name" value="Ribosomal_uL22_bac/org-type"/>
</dbReference>
<evidence type="ECO:0000256" key="9">
    <source>
        <dbReference type="ARBA" id="ARBA00035207"/>
    </source>
</evidence>
<evidence type="ECO:0000313" key="14">
    <source>
        <dbReference type="EMBL" id="HIQ67130.1"/>
    </source>
</evidence>
<dbReference type="GO" id="GO:0006412">
    <property type="term" value="P:translation"/>
    <property type="evidence" value="ECO:0007669"/>
    <property type="project" value="UniProtKB-UniRule"/>
</dbReference>
<dbReference type="EMBL" id="DVFK01000017">
    <property type="protein sequence ID" value="HIQ67130.1"/>
    <property type="molecule type" value="Genomic_DNA"/>
</dbReference>
<dbReference type="SUPFAM" id="SSF54843">
    <property type="entry name" value="Ribosomal protein L22"/>
    <property type="match status" value="1"/>
</dbReference>
<keyword evidence="6 10" id="KW-0689">Ribosomal protein</keyword>
<evidence type="ECO:0000256" key="5">
    <source>
        <dbReference type="ARBA" id="ARBA00022884"/>
    </source>
</evidence>
<accession>A0A9D1CLA1</accession>
<dbReference type="GO" id="GO:0022625">
    <property type="term" value="C:cytosolic large ribosomal subunit"/>
    <property type="evidence" value="ECO:0007669"/>
    <property type="project" value="TreeGrafter"/>
</dbReference>
<dbReference type="HAMAP" id="MF_01331_B">
    <property type="entry name" value="Ribosomal_uL22_B"/>
    <property type="match status" value="1"/>
</dbReference>
<evidence type="ECO:0000256" key="12">
    <source>
        <dbReference type="RuleBase" id="RU004006"/>
    </source>
</evidence>
<dbReference type="PANTHER" id="PTHR13501">
    <property type="entry name" value="CHLOROPLAST 50S RIBOSOMAL PROTEIN L22-RELATED"/>
    <property type="match status" value="1"/>
</dbReference>
<dbReference type="InterPro" id="IPR005727">
    <property type="entry name" value="Ribosomal_uL22_bac/chlpt-type"/>
</dbReference>
<comment type="similarity">
    <text evidence="2 10 11">Belongs to the universal ribosomal protein uL22 family.</text>
</comment>
<proteinExistence type="inferred from homology"/>
<dbReference type="AlphaFoldDB" id="A0A9D1CLA1"/>
<evidence type="ECO:0000256" key="10">
    <source>
        <dbReference type="HAMAP-Rule" id="MF_01331"/>
    </source>
</evidence>
<dbReference type="NCBIfam" id="TIGR01044">
    <property type="entry name" value="rplV_bact"/>
    <property type="match status" value="1"/>
</dbReference>
<evidence type="ECO:0000256" key="7">
    <source>
        <dbReference type="ARBA" id="ARBA00023274"/>
    </source>
</evidence>
<reference evidence="14" key="1">
    <citation type="submission" date="2020-10" db="EMBL/GenBank/DDBJ databases">
        <authorList>
            <person name="Gilroy R."/>
        </authorList>
    </citation>
    <scope>NUCLEOTIDE SEQUENCE</scope>
    <source>
        <strain evidence="14">13361</strain>
    </source>
</reference>
<dbReference type="Gene3D" id="3.90.470.10">
    <property type="entry name" value="Ribosomal protein L22/L17"/>
    <property type="match status" value="1"/>
</dbReference>
<evidence type="ECO:0000256" key="4">
    <source>
        <dbReference type="ARBA" id="ARBA00022730"/>
    </source>
</evidence>
<organism evidence="14 15">
    <name type="scientific">Candidatus Faecousia excrementigallinarum</name>
    <dbReference type="NCBI Taxonomy" id="2840806"/>
    <lineage>
        <taxon>Bacteria</taxon>
        <taxon>Bacillati</taxon>
        <taxon>Bacillota</taxon>
        <taxon>Clostridia</taxon>
        <taxon>Eubacteriales</taxon>
        <taxon>Oscillospiraceae</taxon>
        <taxon>Faecousia</taxon>
    </lineage>
</organism>
<reference evidence="14" key="2">
    <citation type="journal article" date="2021" name="PeerJ">
        <title>Extensive microbial diversity within the chicken gut microbiome revealed by metagenomics and culture.</title>
        <authorList>
            <person name="Gilroy R."/>
            <person name="Ravi A."/>
            <person name="Getino M."/>
            <person name="Pursley I."/>
            <person name="Horton D.L."/>
            <person name="Alikhan N.F."/>
            <person name="Baker D."/>
            <person name="Gharbi K."/>
            <person name="Hall N."/>
            <person name="Watson M."/>
            <person name="Adriaenssens E.M."/>
            <person name="Foster-Nyarko E."/>
            <person name="Jarju S."/>
            <person name="Secka A."/>
            <person name="Antonio M."/>
            <person name="Oren A."/>
            <person name="Chaudhuri R.R."/>
            <person name="La Ragione R."/>
            <person name="Hildebrand F."/>
            <person name="Pallen M.J."/>
        </authorList>
    </citation>
    <scope>NUCLEOTIDE SEQUENCE</scope>
    <source>
        <strain evidence="14">13361</strain>
    </source>
</reference>
<evidence type="ECO:0000256" key="3">
    <source>
        <dbReference type="ARBA" id="ARBA00011838"/>
    </source>
</evidence>
<dbReference type="GO" id="GO:0003735">
    <property type="term" value="F:structural constituent of ribosome"/>
    <property type="evidence" value="ECO:0007669"/>
    <property type="project" value="InterPro"/>
</dbReference>
<dbReference type="InterPro" id="IPR036394">
    <property type="entry name" value="Ribosomal_uL22_sf"/>
</dbReference>
<dbReference type="Proteomes" id="UP000886796">
    <property type="component" value="Unassembled WGS sequence"/>
</dbReference>
<dbReference type="InterPro" id="IPR001063">
    <property type="entry name" value="Ribosomal_uL22"/>
</dbReference>
<comment type="function">
    <text evidence="1 10">The globular domain of the protein is located near the polypeptide exit tunnel on the outside of the subunit, while an extended beta-hairpin is found that lines the wall of the exit tunnel in the center of the 70S ribosome.</text>
</comment>
<evidence type="ECO:0000256" key="13">
    <source>
        <dbReference type="RuleBase" id="RU004008"/>
    </source>
</evidence>
<comment type="function">
    <text evidence="10 13">This protein binds specifically to 23S rRNA; its binding is stimulated by other ribosomal proteins, e.g., L4, L17, and L20. It is important during the early stages of 50S assembly. It makes multiple contacts with different domains of the 23S rRNA in the assembled 50S subunit and ribosome.</text>
</comment>
<keyword evidence="5 10" id="KW-0694">RNA-binding</keyword>
<protein>
    <recommendedName>
        <fullName evidence="9 10">Large ribosomal subunit protein uL22</fullName>
    </recommendedName>
</protein>
<dbReference type="GO" id="GO:0019843">
    <property type="term" value="F:rRNA binding"/>
    <property type="evidence" value="ECO:0007669"/>
    <property type="project" value="UniProtKB-UniRule"/>
</dbReference>
<keyword evidence="4 10" id="KW-0699">rRNA-binding</keyword>
<evidence type="ECO:0000256" key="6">
    <source>
        <dbReference type="ARBA" id="ARBA00022980"/>
    </source>
</evidence>
<comment type="function">
    <text evidence="8">This protein binds specifically to 23S rRNA; its binding is stimulated by other ribosomal proteins, e.g. L4, L17, and L20. It is important during the early stages of 50S assembly. It makes multiple contacts with different domains of the 23S rRNA in the assembled 50S subunit and ribosome.</text>
</comment>
<sequence length="111" mass="12163">MEAFAHVKYVRMSPRKVKLVCDMIRGKDVKTAAAYLSQTTKAACEPMAKLLKSAVANAEHNHGMNADNLYVSTVVANPGPVLKRGRIASRRGFVRILKRTTHITIGVSEKA</sequence>
<evidence type="ECO:0000256" key="1">
    <source>
        <dbReference type="ARBA" id="ARBA00003478"/>
    </source>
</evidence>
<dbReference type="Pfam" id="PF00237">
    <property type="entry name" value="Ribosomal_L22"/>
    <property type="match status" value="1"/>
</dbReference>
<comment type="subunit">
    <text evidence="3 10 12">Part of the 50S ribosomal subunit.</text>
</comment>
<evidence type="ECO:0000256" key="8">
    <source>
        <dbReference type="ARBA" id="ARBA00025084"/>
    </source>
</evidence>
<dbReference type="CDD" id="cd00336">
    <property type="entry name" value="Ribosomal_L22"/>
    <property type="match status" value="1"/>
</dbReference>
<keyword evidence="7 10" id="KW-0687">Ribonucleoprotein</keyword>
<name>A0A9D1CLA1_9FIRM</name>
<evidence type="ECO:0000256" key="11">
    <source>
        <dbReference type="RuleBase" id="RU004005"/>
    </source>
</evidence>
<gene>
    <name evidence="10 14" type="primary">rplV</name>
    <name evidence="14" type="ORF">IAB74_01300</name>
</gene>
<evidence type="ECO:0000256" key="2">
    <source>
        <dbReference type="ARBA" id="ARBA00009451"/>
    </source>
</evidence>
<dbReference type="PANTHER" id="PTHR13501:SF8">
    <property type="entry name" value="LARGE RIBOSOMAL SUBUNIT PROTEIN UL22M"/>
    <property type="match status" value="1"/>
</dbReference>
<evidence type="ECO:0000313" key="15">
    <source>
        <dbReference type="Proteomes" id="UP000886796"/>
    </source>
</evidence>